<accession>A0A8A3P760</accession>
<feature type="coiled-coil region" evidence="1">
    <location>
        <begin position="99"/>
        <end position="172"/>
    </location>
</feature>
<dbReference type="EMBL" id="CP063405">
    <property type="protein sequence ID" value="QSZ29748.1"/>
    <property type="molecule type" value="Genomic_DNA"/>
</dbReference>
<name>A0A8A3P760_9HELO</name>
<organism evidence="3 4">
    <name type="scientific">Monilinia vaccinii-corymbosi</name>
    <dbReference type="NCBI Taxonomy" id="61207"/>
    <lineage>
        <taxon>Eukaryota</taxon>
        <taxon>Fungi</taxon>
        <taxon>Dikarya</taxon>
        <taxon>Ascomycota</taxon>
        <taxon>Pezizomycotina</taxon>
        <taxon>Leotiomycetes</taxon>
        <taxon>Helotiales</taxon>
        <taxon>Sclerotiniaceae</taxon>
        <taxon>Monilinia</taxon>
    </lineage>
</organism>
<gene>
    <name evidence="3" type="ORF">DSL72_004265</name>
</gene>
<dbReference type="InterPro" id="IPR040453">
    <property type="entry name" value="Mnd1_HTH"/>
</dbReference>
<feature type="domain" description="Mnd1 HTH" evidence="2">
    <location>
        <begin position="40"/>
        <end position="98"/>
    </location>
</feature>
<sequence length="247" mass="27747">MASDLHPSISARGVKIDGTKSLTFAQAPKNLPPAAKQAKILEWFRTSMGVYSFKELEKLLPSVGSINGMLVKEYIQALTDENLIRVEKIGSGNWYWSFTSDAKKSKENMINKLKEEEKKLLASMADAEQQIEKEMAKRQEDDEMLLDGGSDRQALMEAYENLVKENDTLDKALALYSDNDPAEVFRKMEETNKLKESALRWTDNLESLESFLVTLTGDRAQAGDIMHRACGDDYILGEGLKELVVSN</sequence>
<dbReference type="Pfam" id="PF03962">
    <property type="entry name" value="Mnd1"/>
    <property type="match status" value="1"/>
</dbReference>
<proteinExistence type="predicted"/>
<dbReference type="AlphaFoldDB" id="A0A8A3P760"/>
<dbReference type="OrthoDB" id="9978204at2759"/>
<keyword evidence="1" id="KW-0175">Coiled coil</keyword>
<evidence type="ECO:0000313" key="3">
    <source>
        <dbReference type="EMBL" id="QSZ29748.1"/>
    </source>
</evidence>
<keyword evidence="4" id="KW-1185">Reference proteome</keyword>
<evidence type="ECO:0000256" key="1">
    <source>
        <dbReference type="SAM" id="Coils"/>
    </source>
</evidence>
<evidence type="ECO:0000313" key="4">
    <source>
        <dbReference type="Proteomes" id="UP000672032"/>
    </source>
</evidence>
<reference evidence="3" key="1">
    <citation type="submission" date="2020-10" db="EMBL/GenBank/DDBJ databases">
        <title>Genome Sequence of Monilinia vaccinii-corymbosi Sheds Light on Mummy Berry Disease Infection of Blueberry and Mating Type.</title>
        <authorList>
            <person name="Yow A.G."/>
            <person name="Zhang Y."/>
            <person name="Bansal K."/>
            <person name="Eacker S.M."/>
            <person name="Sullivan S."/>
            <person name="Liachko I."/>
            <person name="Cubeta M.A."/>
            <person name="Rollins J.A."/>
            <person name="Ashrafi H."/>
        </authorList>
    </citation>
    <scope>NUCLEOTIDE SEQUENCE</scope>
    <source>
        <strain evidence="3">RL-1</strain>
    </source>
</reference>
<dbReference type="Proteomes" id="UP000672032">
    <property type="component" value="Chromosome 1"/>
</dbReference>
<protein>
    <recommendedName>
        <fullName evidence="2">Mnd1 HTH domain-containing protein</fullName>
    </recommendedName>
</protein>
<evidence type="ECO:0000259" key="2">
    <source>
        <dbReference type="Pfam" id="PF03962"/>
    </source>
</evidence>